<dbReference type="PROSITE" id="PS50304">
    <property type="entry name" value="TUDOR"/>
    <property type="match status" value="4"/>
</dbReference>
<feature type="coiled-coil region" evidence="1">
    <location>
        <begin position="55"/>
        <end position="82"/>
    </location>
</feature>
<evidence type="ECO:0000256" key="1">
    <source>
        <dbReference type="SAM" id="Coils"/>
    </source>
</evidence>
<organism evidence="4">
    <name type="scientific">Darwinula stevensoni</name>
    <dbReference type="NCBI Taxonomy" id="69355"/>
    <lineage>
        <taxon>Eukaryota</taxon>
        <taxon>Metazoa</taxon>
        <taxon>Ecdysozoa</taxon>
        <taxon>Arthropoda</taxon>
        <taxon>Crustacea</taxon>
        <taxon>Oligostraca</taxon>
        <taxon>Ostracoda</taxon>
        <taxon>Podocopa</taxon>
        <taxon>Podocopida</taxon>
        <taxon>Darwinulocopina</taxon>
        <taxon>Darwinuloidea</taxon>
        <taxon>Darwinulidae</taxon>
        <taxon>Darwinula</taxon>
    </lineage>
</organism>
<dbReference type="FunFam" id="2.30.30.140:FF:000018">
    <property type="entry name" value="Serine/threonine-protein kinase 31"/>
    <property type="match status" value="2"/>
</dbReference>
<keyword evidence="5" id="KW-1185">Reference proteome</keyword>
<feature type="compositionally biased region" description="Acidic residues" evidence="2">
    <location>
        <begin position="1032"/>
        <end position="1086"/>
    </location>
</feature>
<dbReference type="PANTHER" id="PTHR16442">
    <property type="entry name" value="RING FINGER PROTEIN 17"/>
    <property type="match status" value="1"/>
</dbReference>
<feature type="domain" description="Tudor" evidence="3">
    <location>
        <begin position="312"/>
        <end position="375"/>
    </location>
</feature>
<protein>
    <recommendedName>
        <fullName evidence="3">Tudor domain-containing protein</fullName>
    </recommendedName>
</protein>
<feature type="domain" description="Tudor" evidence="3">
    <location>
        <begin position="710"/>
        <end position="773"/>
    </location>
</feature>
<feature type="domain" description="Tudor" evidence="3">
    <location>
        <begin position="504"/>
        <end position="563"/>
    </location>
</feature>
<feature type="region of interest" description="Disordered" evidence="2">
    <location>
        <begin position="866"/>
        <end position="899"/>
    </location>
</feature>
<reference evidence="4" key="1">
    <citation type="submission" date="2020-11" db="EMBL/GenBank/DDBJ databases">
        <authorList>
            <person name="Tran Van P."/>
        </authorList>
    </citation>
    <scope>NUCLEOTIDE SEQUENCE</scope>
</reference>
<gene>
    <name evidence="4" type="ORF">DSTB1V02_LOCUS2665</name>
</gene>
<dbReference type="Gene3D" id="2.30.30.140">
    <property type="match status" value="5"/>
</dbReference>
<feature type="compositionally biased region" description="Basic residues" evidence="2">
    <location>
        <begin position="875"/>
        <end position="884"/>
    </location>
</feature>
<evidence type="ECO:0000313" key="4">
    <source>
        <dbReference type="EMBL" id="CAD7242713.1"/>
    </source>
</evidence>
<dbReference type="InterPro" id="IPR035437">
    <property type="entry name" value="SNase_OB-fold_sf"/>
</dbReference>
<accession>A0A7R8X8U9</accession>
<feature type="region of interest" description="Disordered" evidence="2">
    <location>
        <begin position="1370"/>
        <end position="1390"/>
    </location>
</feature>
<feature type="compositionally biased region" description="Acidic residues" evidence="2">
    <location>
        <begin position="1371"/>
        <end position="1380"/>
    </location>
</feature>
<dbReference type="GO" id="GO:0005737">
    <property type="term" value="C:cytoplasm"/>
    <property type="evidence" value="ECO:0007669"/>
    <property type="project" value="UniProtKB-ARBA"/>
</dbReference>
<dbReference type="Pfam" id="PF00567">
    <property type="entry name" value="TUDOR"/>
    <property type="match status" value="4"/>
</dbReference>
<dbReference type="EMBL" id="CAJPEV010000307">
    <property type="protein sequence ID" value="CAG0883760.1"/>
    <property type="molecule type" value="Genomic_DNA"/>
</dbReference>
<dbReference type="SUPFAM" id="SSF63748">
    <property type="entry name" value="Tudor/PWWP/MBT"/>
    <property type="match status" value="5"/>
</dbReference>
<feature type="region of interest" description="Disordered" evidence="2">
    <location>
        <begin position="1010"/>
        <end position="1092"/>
    </location>
</feature>
<dbReference type="Proteomes" id="UP000677054">
    <property type="component" value="Unassembled WGS sequence"/>
</dbReference>
<dbReference type="PANTHER" id="PTHR16442:SF1">
    <property type="entry name" value="RING FINGER PROTEIN 17"/>
    <property type="match status" value="1"/>
</dbReference>
<evidence type="ECO:0000259" key="3">
    <source>
        <dbReference type="PROSITE" id="PS50304"/>
    </source>
</evidence>
<proteinExistence type="predicted"/>
<evidence type="ECO:0000313" key="5">
    <source>
        <dbReference type="Proteomes" id="UP000677054"/>
    </source>
</evidence>
<feature type="compositionally biased region" description="Polar residues" evidence="2">
    <location>
        <begin position="886"/>
        <end position="899"/>
    </location>
</feature>
<feature type="domain" description="Tudor" evidence="3">
    <location>
        <begin position="1489"/>
        <end position="1548"/>
    </location>
</feature>
<keyword evidence="1" id="KW-0175">Coiled coil</keyword>
<dbReference type="SMART" id="SM00333">
    <property type="entry name" value="TUDOR"/>
    <property type="match status" value="5"/>
</dbReference>
<name>A0A7R8X8U9_9CRUS</name>
<dbReference type="Gene3D" id="2.40.50.90">
    <property type="match status" value="1"/>
</dbReference>
<dbReference type="OrthoDB" id="6341445at2759"/>
<sequence length="1674" mass="188888">MVILWEEVRGAVCEEEQHLKALQGIFHGLYGNIQAWEHEAIDQVKTLTHQHVRKCDAQRSKLADLSREISTLLRRAEEAVDDPTNATLNACQLSIALRRFSQLPIYLVQEKGKLKSPQSKEAEDVSMELLTIYNKKPLIQVQPKLKNLEALKESLLTISMAPESANSPMCLKSQSDLPSSIDLNLCYTFDDESSIIDGGISSAGSQSSMLQLDEAIQDNLEEPSQSKSTEVPKGTSQRLVPAIQFLQNRTSYTLEGAERGAVYEEATVVTHIKDPSCFYVVRKEDLPQLDALQKALIKWCESLEAQMHIPQNVEIDKMYAGKYSADQLWYRVRVKNVINTAEGCQAAEVLYIDYGNSEIIHISEMRVIPRKFVRDPDHAVCCTLHGIEPPNCGQWSEDSIRTFALLLDKHGFGYEPLTMVVLGKKGDLHEVDLLRPLGNESIKNECPISVAETLTFLGMALFRGTDPLSLLGQVGQNLHNFTNVMDKLQTEYIKRSGDKWIVWNPKKGMVCAAEYIMDHQWYRVNVDGTPGRQMVDVFYVDFGNRERIHVDSLRQLSDGFLSLPRQAIHCRLADISSSRGPRQGAIFSIEDSQAFASMVEGKRCRETELLSIPVVEELPRLETLIPEVEENPPTPPQKQAVLAIKQGRHGSKKKKSDKVNVTLAHFLSPSEFYIHLISHDLPEKLSKLMCILQETFQGGKKSMMIMKGMAWSPGDVCAARSSKSQNWHRGLILEVKDNESNEPMASVKMVDFGFKEDVPLRNLCPLPEHLCLEENFSVRCHLADVIPAGGTAQWSASARESLREILESEPNIYVSKMGEKNEEGSLPVDIYLRTAGEVGALDPVLYEYRSVSTVLKEKGLALPRTNVLRKESRSRSHGRSHSQKRTSSSPRKVPTASQSPSKCLNQAACLCLKVAKPEYGVCLARLVMAFTSATFVSSLLKLDKPFTGLVLQAKMSTPELLKPRNEEDVGKKKEKEEEARTFWLRQEDQEEAVAEERELNPVEEILLGQKDGFKREKGGNGTNSATEQDMIVGEEGEEEVGVEGEEEVGVEGEEEVGVEGEEEVGEEGEEEEEGGDEDADEGEEEWGESKRRKRVEEPVKITRWKRIFIPEENEYAALPTHVDYDGVIYLHNIDKATDVLLLIRDALNSKYGNSVAKPHDLYWFPGQPCIALYLDQNWHRGTVTKICNFDSKPINEEILKDINRVLSVTKINQDSVLNQRFKGWAFLGHVDPVPRQFLTSRTSDNSKRFARSQKVQVEDGTGNVEVFFVDYGTKTLLLPNQLRKNILLEDIPMQAIPCELYGVAPNSVDGKWPTRVLDFMHKTVVEKRCDVFVCKRKPHQLLVKLIIPSGLDLGEMLVNMRDAIEIKPDDREEYGDEVEDAPSSTIRSNSVSPVQFYPKEEDEVKVETQEEEHNFEGEMNPYPPHPPLEMHTFIPVRISAIDLNNPTRVFLQERAKREKAKDFGCSHEDFIQMESSLKHEGPSFPYLTDICLGTAATFQSSEDGAWYRCYVIKEVGDSECEVVLVDFGNLKIISRSILRQLPAHLVNVPRHCIACVLSNIHAPPDQKFPYDKSVMAEALSQCLFQHCQLYAYVKEVSTCPMVDICYLEDEEQKEDSGRGEQRMRLAYESLIQSGLIVLTEQSLKRLQLSQFQQNAILLNTSTAIDKLSKPYRKV</sequence>
<evidence type="ECO:0000256" key="2">
    <source>
        <dbReference type="SAM" id="MobiDB-lite"/>
    </source>
</evidence>
<dbReference type="InterPro" id="IPR002999">
    <property type="entry name" value="Tudor"/>
</dbReference>
<dbReference type="EMBL" id="LR899824">
    <property type="protein sequence ID" value="CAD7242713.1"/>
    <property type="molecule type" value="Genomic_DNA"/>
</dbReference>